<dbReference type="AlphaFoldDB" id="A0A7S2Y263"/>
<evidence type="ECO:0008006" key="5">
    <source>
        <dbReference type="Google" id="ProtNLM"/>
    </source>
</evidence>
<feature type="transmembrane region" description="Helical" evidence="2">
    <location>
        <begin position="450"/>
        <end position="471"/>
    </location>
</feature>
<keyword evidence="3" id="KW-0732">Signal</keyword>
<evidence type="ECO:0000313" key="4">
    <source>
        <dbReference type="EMBL" id="CAD9943888.1"/>
    </source>
</evidence>
<feature type="signal peptide" evidence="3">
    <location>
        <begin position="1"/>
        <end position="23"/>
    </location>
</feature>
<feature type="chain" id="PRO_5031142164" description="H(+)-exporting diphosphatase" evidence="3">
    <location>
        <begin position="24"/>
        <end position="557"/>
    </location>
</feature>
<name>A0A7S2Y263_9STRA</name>
<accession>A0A7S2Y263</accession>
<evidence type="ECO:0000256" key="2">
    <source>
        <dbReference type="SAM" id="Phobius"/>
    </source>
</evidence>
<keyword evidence="2" id="KW-0812">Transmembrane</keyword>
<proteinExistence type="predicted"/>
<evidence type="ECO:0000256" key="3">
    <source>
        <dbReference type="SAM" id="SignalP"/>
    </source>
</evidence>
<keyword evidence="2" id="KW-0472">Membrane</keyword>
<protein>
    <recommendedName>
        <fullName evidence="5">H(+)-exporting diphosphatase</fullName>
    </recommendedName>
</protein>
<evidence type="ECO:0000256" key="1">
    <source>
        <dbReference type="SAM" id="MobiDB-lite"/>
    </source>
</evidence>
<feature type="transmembrane region" description="Helical" evidence="2">
    <location>
        <begin position="235"/>
        <end position="257"/>
    </location>
</feature>
<gene>
    <name evidence="4" type="ORF">APAL1065_LOCUS2081</name>
</gene>
<sequence length="557" mass="58441">MKNRLCILILVIVCLAANRESHGFQPQQHSSRRRIRFIGHERLSLAAVSTSNERQDESSLDKFSKDVGEAALKQVEKLGRLVSDDGDSSEPTKSPNGGLSGMGNSVFEGSSLSQIAGTVEEENSNSRVWLALARLEQDMQALDMMAGRRSQLTALEVSLLSGAVLSAAGGPLLFGGHITEFLAPSAAAFTAAIGIGAEYTGKVAVADGKEVAASALQCAAEAEGFLAQSERAKAIIPLCVGIGATTASFALLVPVLLDTLNVSYNLQIITEIYLFCPLVAVLSAAVASLAFQETRSLASRAIGVGTRRFARSGTVGRTWLSTSELIDRSSSNVTNKWKTFSLSVLPAPLLGSLVPGALPTKTIVIAALAAAQSAYFLTLSESVLSRASDAVALKARSAAVCDTYANQGARSAAILPFTSALSSLCAAATAALVELPFLESLAAVQNVPNLAGQVILVSIFPTLAALFSGAASVSKARCKVDAEAAKQAACTLALQYGEDEEDPVLRPFQGVVELVRLTISANFKDPLKRFFRRLGLVKAFRWIRGKGNSPDSAPNPA</sequence>
<keyword evidence="2" id="KW-1133">Transmembrane helix</keyword>
<feature type="transmembrane region" description="Helical" evidence="2">
    <location>
        <begin position="414"/>
        <end position="438"/>
    </location>
</feature>
<dbReference type="EMBL" id="HBHT01003086">
    <property type="protein sequence ID" value="CAD9943888.1"/>
    <property type="molecule type" value="Transcribed_RNA"/>
</dbReference>
<feature type="region of interest" description="Disordered" evidence="1">
    <location>
        <begin position="81"/>
        <end position="103"/>
    </location>
</feature>
<organism evidence="4">
    <name type="scientific">Entomoneis paludosa</name>
    <dbReference type="NCBI Taxonomy" id="265537"/>
    <lineage>
        <taxon>Eukaryota</taxon>
        <taxon>Sar</taxon>
        <taxon>Stramenopiles</taxon>
        <taxon>Ochrophyta</taxon>
        <taxon>Bacillariophyta</taxon>
        <taxon>Bacillariophyceae</taxon>
        <taxon>Bacillariophycidae</taxon>
        <taxon>Entomoneidaceae</taxon>
        <taxon>Entomoneis</taxon>
    </lineage>
</organism>
<reference evidence="4" key="1">
    <citation type="submission" date="2021-01" db="EMBL/GenBank/DDBJ databases">
        <authorList>
            <person name="Corre E."/>
            <person name="Pelletier E."/>
            <person name="Niang G."/>
            <person name="Scheremetjew M."/>
            <person name="Finn R."/>
            <person name="Kale V."/>
            <person name="Holt S."/>
            <person name="Cochrane G."/>
            <person name="Meng A."/>
            <person name="Brown T."/>
            <person name="Cohen L."/>
        </authorList>
    </citation>
    <scope>NUCLEOTIDE SEQUENCE</scope>
    <source>
        <strain evidence="4">CCMP125</strain>
    </source>
</reference>
<feature type="transmembrane region" description="Helical" evidence="2">
    <location>
        <begin position="272"/>
        <end position="291"/>
    </location>
</feature>